<dbReference type="Pfam" id="PF04542">
    <property type="entry name" value="Sigma70_r2"/>
    <property type="match status" value="1"/>
</dbReference>
<keyword evidence="4" id="KW-0238">DNA-binding</keyword>
<sequence length="169" mass="19289">MDSQGSIKNTLIAQLFQQNYDWLCKKLSYQTGCSHSAEDLAAEAFLQVWMLPDPASIRSPRAFLATIAQRLMYESWRRKDLERAYLQILAEAPEAVQPSPHEQWMLIESLQAIDRLLDGLSGQARAVFLMSQLEGLTYVQIGERLGLSLGRIHQLMKDALHCCYRGFQE</sequence>
<dbReference type="Proteomes" id="UP000433532">
    <property type="component" value="Unassembled WGS sequence"/>
</dbReference>
<dbReference type="SUPFAM" id="SSF88659">
    <property type="entry name" value="Sigma3 and sigma4 domains of RNA polymerase sigma factors"/>
    <property type="match status" value="1"/>
</dbReference>
<organism evidence="10 14">
    <name type="scientific">Pseudomonas aeruginosa</name>
    <dbReference type="NCBI Taxonomy" id="287"/>
    <lineage>
        <taxon>Bacteria</taxon>
        <taxon>Pseudomonadati</taxon>
        <taxon>Pseudomonadota</taxon>
        <taxon>Gammaproteobacteria</taxon>
        <taxon>Pseudomonadales</taxon>
        <taxon>Pseudomonadaceae</taxon>
        <taxon>Pseudomonas</taxon>
    </lineage>
</organism>
<evidence type="ECO:0000256" key="2">
    <source>
        <dbReference type="ARBA" id="ARBA00023015"/>
    </source>
</evidence>
<reference evidence="10 14" key="3">
    <citation type="submission" date="2017-05" db="EMBL/GenBank/DDBJ databases">
        <authorList>
            <person name="Song R."/>
            <person name="Chenine A.L."/>
            <person name="Ruprecht R.M."/>
        </authorList>
    </citation>
    <scope>NUCLEOTIDE SEQUENCE [LARGE SCALE GENOMIC DNA]</scope>
    <source>
        <strain evidence="10 14">S567_C10_BS</strain>
    </source>
</reference>
<evidence type="ECO:0000313" key="12">
    <source>
        <dbReference type="EMBL" id="WOS81410.1"/>
    </source>
</evidence>
<dbReference type="InterPro" id="IPR007630">
    <property type="entry name" value="RNA_pol_sigma70_r4"/>
</dbReference>
<evidence type="ECO:0000313" key="10">
    <source>
        <dbReference type="EMBL" id="OTI57885.1"/>
    </source>
</evidence>
<reference evidence="12" key="7">
    <citation type="submission" date="2023-06" db="EMBL/GenBank/DDBJ databases">
        <authorList>
            <consortium name="Clinical and Environmental Microbiology Branch: Whole genome sequencing antimicrobial resistance pathogens in the healthcare setting"/>
        </authorList>
    </citation>
    <scope>NUCLEOTIDE SEQUENCE</scope>
    <source>
        <strain evidence="12">2021CK-01020</strain>
    </source>
</reference>
<dbReference type="EMBL" id="WOAD01000018">
    <property type="protein sequence ID" value="MUI37356.1"/>
    <property type="molecule type" value="Genomic_DNA"/>
</dbReference>
<accession>A0A1S1C7H6</accession>
<dbReference type="EMBL" id="CP136986">
    <property type="protein sequence ID" value="WOS81410.1"/>
    <property type="molecule type" value="Genomic_DNA"/>
</dbReference>
<dbReference type="PANTHER" id="PTHR43133:SF63">
    <property type="entry name" value="RNA POLYMERASE SIGMA FACTOR FECI-RELATED"/>
    <property type="match status" value="1"/>
</dbReference>
<evidence type="ECO:0000313" key="13">
    <source>
        <dbReference type="Proteomes" id="UP000045039"/>
    </source>
</evidence>
<dbReference type="InterPro" id="IPR007627">
    <property type="entry name" value="RNA_pol_sigma70_r2"/>
</dbReference>
<comment type="similarity">
    <text evidence="1">Belongs to the sigma-70 factor family. ECF subfamily.</text>
</comment>
<keyword evidence="2" id="KW-0805">Transcription regulation</keyword>
<reference evidence="12" key="8">
    <citation type="submission" date="2023-10" db="EMBL/GenBank/DDBJ databases">
        <title>Pathogen: clinical or host-associated sample.</title>
        <authorList>
            <person name="Hergert J."/>
            <person name="Casey R."/>
            <person name="Wagner J."/>
            <person name="Young E.L."/>
            <person name="Oakeson K.F."/>
        </authorList>
    </citation>
    <scope>NUCLEOTIDE SEQUENCE</scope>
    <source>
        <strain evidence="12">2021CK-01020</strain>
    </source>
</reference>
<dbReference type="NCBIfam" id="NF009177">
    <property type="entry name" value="PRK12525.1"/>
    <property type="match status" value="1"/>
</dbReference>
<dbReference type="SMR" id="A0A069Q803"/>
<evidence type="ECO:0000259" key="7">
    <source>
        <dbReference type="Pfam" id="PF04545"/>
    </source>
</evidence>
<accession>A0A069Q803</accession>
<dbReference type="OMA" id="FRQHYAW"/>
<dbReference type="Proteomes" id="UP000284767">
    <property type="component" value="Unassembled WGS sequence"/>
</dbReference>
<dbReference type="GO" id="GO:0006352">
    <property type="term" value="P:DNA-templated transcription initiation"/>
    <property type="evidence" value="ECO:0007669"/>
    <property type="project" value="InterPro"/>
</dbReference>
<evidence type="ECO:0000313" key="16">
    <source>
        <dbReference type="Proteomes" id="UP000433532"/>
    </source>
</evidence>
<dbReference type="AlphaFoldDB" id="A0A069Q803"/>
<evidence type="ECO:0000256" key="4">
    <source>
        <dbReference type="ARBA" id="ARBA00023125"/>
    </source>
</evidence>
<evidence type="ECO:0000313" key="9">
    <source>
        <dbReference type="EMBL" id="MUI37356.1"/>
    </source>
</evidence>
<evidence type="ECO:0000313" key="14">
    <source>
        <dbReference type="Proteomes" id="UP000194857"/>
    </source>
</evidence>
<dbReference type="GO" id="GO:0016987">
    <property type="term" value="F:sigma factor activity"/>
    <property type="evidence" value="ECO:0007669"/>
    <property type="project" value="UniProtKB-KW"/>
</dbReference>
<dbReference type="EMBL" id="NFFZ01000015">
    <property type="protein sequence ID" value="OTI57885.1"/>
    <property type="molecule type" value="Genomic_DNA"/>
</dbReference>
<dbReference type="FunFam" id="1.10.10.10:FF:000427">
    <property type="entry name" value="RNA polymerase sigma factor"/>
    <property type="match status" value="1"/>
</dbReference>
<dbReference type="InterPro" id="IPR013325">
    <property type="entry name" value="RNA_pol_sigma_r2"/>
</dbReference>
<reference evidence="9 16" key="6">
    <citation type="submission" date="2019-11" db="EMBL/GenBank/DDBJ databases">
        <title>Genomes of ocular Pseudomonas aeruginosa isolates.</title>
        <authorList>
            <person name="Khan M."/>
            <person name="Rice S.A."/>
            <person name="Willcox M.D.P."/>
            <person name="Stapleton F."/>
        </authorList>
    </citation>
    <scope>NUCLEOTIDE SEQUENCE [LARGE SCALE GENOMIC DNA]</scope>
    <source>
        <strain evidence="9 16">PA221</strain>
    </source>
</reference>
<dbReference type="EMBL" id="CVVU01000066">
    <property type="protein sequence ID" value="CRO32011.1"/>
    <property type="molecule type" value="Genomic_DNA"/>
</dbReference>
<dbReference type="Pfam" id="PF04545">
    <property type="entry name" value="Sigma70_r4"/>
    <property type="match status" value="1"/>
</dbReference>
<proteinExistence type="inferred from homology"/>
<reference evidence="8" key="1">
    <citation type="submission" date="2015-06" db="EMBL/GenBank/DDBJ databases">
        <authorList>
            <person name="Radhakrishnan R."/>
            <person name="Underwood A."/>
            <person name="Al-Shahib A."/>
        </authorList>
    </citation>
    <scope>NUCLEOTIDE SEQUENCE</scope>
    <source>
        <strain evidence="8">P19_London_7_VIM_2_05_10</strain>
    </source>
</reference>
<dbReference type="Gene3D" id="1.10.1740.10">
    <property type="match status" value="1"/>
</dbReference>
<dbReference type="PANTHER" id="PTHR43133">
    <property type="entry name" value="RNA POLYMERASE ECF-TYPE SIGMA FACTO"/>
    <property type="match status" value="1"/>
</dbReference>
<dbReference type="InterPro" id="IPR014284">
    <property type="entry name" value="RNA_pol_sigma-70_dom"/>
</dbReference>
<dbReference type="InterPro" id="IPR036388">
    <property type="entry name" value="WH-like_DNA-bd_sf"/>
</dbReference>
<feature type="domain" description="RNA polymerase sigma-70 region 2" evidence="6">
    <location>
        <begin position="15"/>
        <end position="80"/>
    </location>
</feature>
<dbReference type="InterPro" id="IPR013324">
    <property type="entry name" value="RNA_pol_sigma_r3/r4-like"/>
</dbReference>
<evidence type="ECO:0000313" key="11">
    <source>
        <dbReference type="EMBL" id="RPM13393.1"/>
    </source>
</evidence>
<feature type="domain" description="RNA polymerase sigma-70 region 4" evidence="7">
    <location>
        <begin position="116"/>
        <end position="163"/>
    </location>
</feature>
<reference evidence="11 15" key="4">
    <citation type="submission" date="2017-08" db="EMBL/GenBank/DDBJ databases">
        <authorList>
            <person name="Feschi L."/>
            <person name="Jeukens J."/>
            <person name="Emond-Rheault J.-G."/>
            <person name="Kukavica-Ibrulj I."/>
            <person name="Boyle B."/>
            <person name="Levesque R.C."/>
        </authorList>
    </citation>
    <scope>NUCLEOTIDE SEQUENCE [LARGE SCALE GENOMIC DNA]</scope>
    <source>
        <strain evidence="11 15">PA-W36</strain>
    </source>
</reference>
<dbReference type="GO" id="GO:0003677">
    <property type="term" value="F:DNA binding"/>
    <property type="evidence" value="ECO:0007669"/>
    <property type="project" value="UniProtKB-KW"/>
</dbReference>
<evidence type="ECO:0000256" key="5">
    <source>
        <dbReference type="ARBA" id="ARBA00023163"/>
    </source>
</evidence>
<gene>
    <name evidence="8" type="primary">fecI_4</name>
    <name evidence="10" type="ORF">CAZ10_24740</name>
    <name evidence="9" type="ORF">GNQ48_20315</name>
    <name evidence="11" type="ORF">IPC1295_17485</name>
    <name evidence="12" type="ORF">L4V69_20240</name>
    <name evidence="8" type="ORF">PAERUG_P19_London_7_VIM_2_05_10_01337</name>
</gene>
<dbReference type="eggNOG" id="COG1595">
    <property type="taxonomic scope" value="Bacteria"/>
</dbReference>
<reference evidence="13" key="2">
    <citation type="submission" date="2015-06" db="EMBL/GenBank/DDBJ databases">
        <authorList>
            <person name="Radhakrishnan Rajesh"/>
            <person name="Underwood Anthony"/>
            <person name="Al-Shahib Ali"/>
        </authorList>
    </citation>
    <scope>NUCLEOTIDE SEQUENCE [LARGE SCALE GENOMIC DNA]</scope>
    <source>
        <strain evidence="13">P19_London_7_VIM_2_05_10</strain>
    </source>
</reference>
<dbReference type="EMBL" id="NSNE01000010">
    <property type="protein sequence ID" value="RPM13393.1"/>
    <property type="molecule type" value="Genomic_DNA"/>
</dbReference>
<dbReference type="Proteomes" id="UP001297540">
    <property type="component" value="Chromosome"/>
</dbReference>
<dbReference type="CDD" id="cd06171">
    <property type="entry name" value="Sigma70_r4"/>
    <property type="match status" value="1"/>
</dbReference>
<dbReference type="InterPro" id="IPR039425">
    <property type="entry name" value="RNA_pol_sigma-70-like"/>
</dbReference>
<dbReference type="FunFam" id="1.10.1740.10:FF:000014">
    <property type="entry name" value="RNA polymerase sigma factor"/>
    <property type="match status" value="1"/>
</dbReference>
<dbReference type="KEGG" id="paeb:NCGM1900_4388"/>
<dbReference type="NCBIfam" id="TIGR02937">
    <property type="entry name" value="sigma70-ECF"/>
    <property type="match status" value="1"/>
</dbReference>
<dbReference type="RefSeq" id="WP_003107976.1">
    <property type="nucleotide sequence ID" value="NZ_AP014622.1"/>
</dbReference>
<evidence type="ECO:0000256" key="3">
    <source>
        <dbReference type="ARBA" id="ARBA00023082"/>
    </source>
</evidence>
<dbReference type="Proteomes" id="UP000194857">
    <property type="component" value="Unassembled WGS sequence"/>
</dbReference>
<evidence type="ECO:0000313" key="15">
    <source>
        <dbReference type="Proteomes" id="UP000284767"/>
    </source>
</evidence>
<dbReference type="Gene3D" id="1.10.10.10">
    <property type="entry name" value="Winged helix-like DNA-binding domain superfamily/Winged helix DNA-binding domain"/>
    <property type="match status" value="1"/>
</dbReference>
<dbReference type="Proteomes" id="UP000045039">
    <property type="component" value="Unassembled WGS sequence"/>
</dbReference>
<protein>
    <submittedName>
        <fullName evidence="8">RNA polymerase sigma factor FecI</fullName>
    </submittedName>
    <submittedName>
        <fullName evidence="10">RNA polymerase subunit sigma</fullName>
    </submittedName>
    <submittedName>
        <fullName evidence="9">Sigma-70 family RNA polymerase sigma factor</fullName>
    </submittedName>
</protein>
<evidence type="ECO:0000313" key="8">
    <source>
        <dbReference type="EMBL" id="CRO32011.1"/>
    </source>
</evidence>
<reference evidence="11 15" key="5">
    <citation type="submission" date="2019-01" db="EMBL/GenBank/DDBJ databases">
        <title>The Pseudomonas aeruginosa pan-genome provides new insights on its population structure, horizontal gene transfer and pathogenicity.</title>
        <authorList>
            <person name="Freschi L."/>
            <person name="Vincent A.T."/>
            <person name="Jeukens J."/>
            <person name="Emond-Rheault J.-G."/>
            <person name="Kukavica-Ibrulj I."/>
            <person name="Dupont M.-J."/>
            <person name="Charette S.J."/>
            <person name="Boyle B."/>
            <person name="Levesque R.C."/>
        </authorList>
    </citation>
    <scope>NUCLEOTIDE SEQUENCE [LARGE SCALE GENOMIC DNA]</scope>
    <source>
        <strain evidence="11 15">PA-W36</strain>
    </source>
</reference>
<keyword evidence="5" id="KW-0804">Transcription</keyword>
<dbReference type="NCBIfam" id="NF008889">
    <property type="entry name" value="PRK11924.1-1"/>
    <property type="match status" value="1"/>
</dbReference>
<keyword evidence="3" id="KW-0731">Sigma factor</keyword>
<evidence type="ECO:0000259" key="6">
    <source>
        <dbReference type="Pfam" id="PF04542"/>
    </source>
</evidence>
<dbReference type="SUPFAM" id="SSF88946">
    <property type="entry name" value="Sigma2 domain of RNA polymerase sigma factors"/>
    <property type="match status" value="1"/>
</dbReference>
<evidence type="ECO:0000256" key="1">
    <source>
        <dbReference type="ARBA" id="ARBA00010641"/>
    </source>
</evidence>
<name>A0A069Q803_PSEAI</name>